<dbReference type="Gene3D" id="3.40.50.300">
    <property type="entry name" value="P-loop containing nucleotide triphosphate hydrolases"/>
    <property type="match status" value="1"/>
</dbReference>
<dbReference type="EMBL" id="BAABAT010000051">
    <property type="protein sequence ID" value="GAA4262397.1"/>
    <property type="molecule type" value="Genomic_DNA"/>
</dbReference>
<keyword evidence="7" id="KW-0472">Membrane</keyword>
<comment type="caution">
    <text evidence="9">The sequence shown here is derived from an EMBL/GenBank/DDBJ whole genome shotgun (WGS) entry which is preliminary data.</text>
</comment>
<dbReference type="InterPro" id="IPR050388">
    <property type="entry name" value="ABC_Ni/Peptide_Import"/>
</dbReference>
<dbReference type="InterPro" id="IPR017871">
    <property type="entry name" value="ABC_transporter-like_CS"/>
</dbReference>
<keyword evidence="10" id="KW-1185">Reference proteome</keyword>
<evidence type="ECO:0000256" key="2">
    <source>
        <dbReference type="ARBA" id="ARBA00005417"/>
    </source>
</evidence>
<evidence type="ECO:0000256" key="1">
    <source>
        <dbReference type="ARBA" id="ARBA00004202"/>
    </source>
</evidence>
<gene>
    <name evidence="9" type="ORF">GCM10022255_098890</name>
</gene>
<sequence length="320" mass="33840">MLRVDDLRVTVGAEGTEAVRQVSLTVHKGESLGLVGESGSGKTLTCRAVLGVLPPGATVAGGRITLDGTDLTTLDRRGWDRIRGGRVAAVFQDPASYLNPSLTVGRQLAEQLRLKRGLRRGETRAAAVELLEAMGIRRASAVFGQYPHELSGGMLQRALIAIAVAGDPGLLVADEATTALDPAVQAEVLELLADLRERRGLALLLVSHDLAVVAQVCDRVAVFYAGEIVEQGPTADVIANPRHPYTEALLRVASLGDWRRRDLAVIPGRPPEPGAYPPGCRFAARCGFATERCAEPVGLAGVDDRVVRCVRAAELALVGA</sequence>
<dbReference type="InterPro" id="IPR013563">
    <property type="entry name" value="Oligopep_ABC_C"/>
</dbReference>
<comment type="subcellular location">
    <subcellularLocation>
        <location evidence="1">Cell membrane</location>
        <topology evidence="1">Peripheral membrane protein</topology>
    </subcellularLocation>
</comment>
<reference evidence="10" key="1">
    <citation type="journal article" date="2019" name="Int. J. Syst. Evol. Microbiol.">
        <title>The Global Catalogue of Microorganisms (GCM) 10K type strain sequencing project: providing services to taxonomists for standard genome sequencing and annotation.</title>
        <authorList>
            <consortium name="The Broad Institute Genomics Platform"/>
            <consortium name="The Broad Institute Genome Sequencing Center for Infectious Disease"/>
            <person name="Wu L."/>
            <person name="Ma J."/>
        </authorList>
    </citation>
    <scope>NUCLEOTIDE SEQUENCE [LARGE SCALE GENOMIC DNA]</scope>
    <source>
        <strain evidence="10">JCM 17441</strain>
    </source>
</reference>
<keyword evidence="6" id="KW-0067">ATP-binding</keyword>
<evidence type="ECO:0000256" key="5">
    <source>
        <dbReference type="ARBA" id="ARBA00022741"/>
    </source>
</evidence>
<evidence type="ECO:0000256" key="4">
    <source>
        <dbReference type="ARBA" id="ARBA00022475"/>
    </source>
</evidence>
<dbReference type="CDD" id="cd03257">
    <property type="entry name" value="ABC_NikE_OppD_transporters"/>
    <property type="match status" value="1"/>
</dbReference>
<evidence type="ECO:0000313" key="9">
    <source>
        <dbReference type="EMBL" id="GAA4262397.1"/>
    </source>
</evidence>
<organism evidence="9 10">
    <name type="scientific">Dactylosporangium darangshiense</name>
    <dbReference type="NCBI Taxonomy" id="579108"/>
    <lineage>
        <taxon>Bacteria</taxon>
        <taxon>Bacillati</taxon>
        <taxon>Actinomycetota</taxon>
        <taxon>Actinomycetes</taxon>
        <taxon>Micromonosporales</taxon>
        <taxon>Micromonosporaceae</taxon>
        <taxon>Dactylosporangium</taxon>
    </lineage>
</organism>
<dbReference type="InterPro" id="IPR027417">
    <property type="entry name" value="P-loop_NTPase"/>
</dbReference>
<evidence type="ECO:0000313" key="10">
    <source>
        <dbReference type="Proteomes" id="UP001500620"/>
    </source>
</evidence>
<dbReference type="PROSITE" id="PS50893">
    <property type="entry name" value="ABC_TRANSPORTER_2"/>
    <property type="match status" value="1"/>
</dbReference>
<keyword evidence="5" id="KW-0547">Nucleotide-binding</keyword>
<dbReference type="Pfam" id="PF00005">
    <property type="entry name" value="ABC_tran"/>
    <property type="match status" value="1"/>
</dbReference>
<dbReference type="NCBIfam" id="TIGR01727">
    <property type="entry name" value="oligo_HPY"/>
    <property type="match status" value="1"/>
</dbReference>
<dbReference type="InterPro" id="IPR003439">
    <property type="entry name" value="ABC_transporter-like_ATP-bd"/>
</dbReference>
<dbReference type="Proteomes" id="UP001500620">
    <property type="component" value="Unassembled WGS sequence"/>
</dbReference>
<feature type="domain" description="ABC transporter" evidence="8">
    <location>
        <begin position="2"/>
        <end position="250"/>
    </location>
</feature>
<keyword evidence="4" id="KW-1003">Cell membrane</keyword>
<dbReference type="PANTHER" id="PTHR43297:SF2">
    <property type="entry name" value="DIPEPTIDE TRANSPORT ATP-BINDING PROTEIN DPPD"/>
    <property type="match status" value="1"/>
</dbReference>
<dbReference type="SUPFAM" id="SSF52540">
    <property type="entry name" value="P-loop containing nucleoside triphosphate hydrolases"/>
    <property type="match status" value="1"/>
</dbReference>
<dbReference type="PANTHER" id="PTHR43297">
    <property type="entry name" value="OLIGOPEPTIDE TRANSPORT ATP-BINDING PROTEIN APPD"/>
    <property type="match status" value="1"/>
</dbReference>
<comment type="similarity">
    <text evidence="2">Belongs to the ABC transporter superfamily.</text>
</comment>
<evidence type="ECO:0000256" key="3">
    <source>
        <dbReference type="ARBA" id="ARBA00022448"/>
    </source>
</evidence>
<evidence type="ECO:0000256" key="7">
    <source>
        <dbReference type="ARBA" id="ARBA00023136"/>
    </source>
</evidence>
<proteinExistence type="inferred from homology"/>
<keyword evidence="3" id="KW-0813">Transport</keyword>
<dbReference type="SMART" id="SM00382">
    <property type="entry name" value="AAA"/>
    <property type="match status" value="1"/>
</dbReference>
<evidence type="ECO:0000259" key="8">
    <source>
        <dbReference type="PROSITE" id="PS50893"/>
    </source>
</evidence>
<name>A0ABP8DRC0_9ACTN</name>
<evidence type="ECO:0000256" key="6">
    <source>
        <dbReference type="ARBA" id="ARBA00022840"/>
    </source>
</evidence>
<accession>A0ABP8DRC0</accession>
<dbReference type="PROSITE" id="PS00211">
    <property type="entry name" value="ABC_TRANSPORTER_1"/>
    <property type="match status" value="1"/>
</dbReference>
<dbReference type="InterPro" id="IPR003593">
    <property type="entry name" value="AAA+_ATPase"/>
</dbReference>
<dbReference type="RefSeq" id="WP_345139873.1">
    <property type="nucleotide sequence ID" value="NZ_BAABAT010000051.1"/>
</dbReference>
<dbReference type="Pfam" id="PF08352">
    <property type="entry name" value="oligo_HPY"/>
    <property type="match status" value="1"/>
</dbReference>
<protein>
    <recommendedName>
        <fullName evidence="8">ABC transporter domain-containing protein</fullName>
    </recommendedName>
</protein>